<dbReference type="PRINTS" id="PR00368">
    <property type="entry name" value="FADPNR"/>
</dbReference>
<dbReference type="GO" id="GO:0034628">
    <property type="term" value="P:'de novo' NAD+ biosynthetic process from L-aspartate"/>
    <property type="evidence" value="ECO:0007669"/>
    <property type="project" value="TreeGrafter"/>
</dbReference>
<dbReference type="EC" id="1.4.3.16" evidence="4"/>
<dbReference type="SUPFAM" id="SSF46977">
    <property type="entry name" value="Succinate dehydrogenase/fumarate reductase flavoprotein C-terminal domain"/>
    <property type="match status" value="1"/>
</dbReference>
<protein>
    <recommendedName>
        <fullName evidence="4">L-aspartate oxidase</fullName>
        <ecNumber evidence="4">1.4.3.16</ecNumber>
    </recommendedName>
</protein>
<dbReference type="RefSeq" id="WP_027463259.1">
    <property type="nucleotide sequence ID" value="NZ_CP021081.1"/>
</dbReference>
<keyword evidence="5" id="KW-0285">Flavoprotein</keyword>
<dbReference type="Gene3D" id="3.50.50.60">
    <property type="entry name" value="FAD/NAD(P)-binding domain"/>
    <property type="match status" value="1"/>
</dbReference>
<comment type="catalytic activity">
    <reaction evidence="9">
        <text>L-aspartate + O2 = iminosuccinate + H2O2</text>
        <dbReference type="Rhea" id="RHEA:25876"/>
        <dbReference type="ChEBI" id="CHEBI:15379"/>
        <dbReference type="ChEBI" id="CHEBI:16240"/>
        <dbReference type="ChEBI" id="CHEBI:29991"/>
        <dbReference type="ChEBI" id="CHEBI:77875"/>
        <dbReference type="EC" id="1.4.3.16"/>
    </reaction>
    <physiologicalReaction direction="left-to-right" evidence="9">
        <dbReference type="Rhea" id="RHEA:25877"/>
    </physiologicalReaction>
</comment>
<dbReference type="Pfam" id="PF00890">
    <property type="entry name" value="FAD_binding_2"/>
    <property type="match status" value="1"/>
</dbReference>
<name>A0A221SST1_9DEIO</name>
<dbReference type="Pfam" id="PF02910">
    <property type="entry name" value="Succ_DH_flav_C"/>
    <property type="match status" value="1"/>
</dbReference>
<evidence type="ECO:0000259" key="10">
    <source>
        <dbReference type="Pfam" id="PF00890"/>
    </source>
</evidence>
<evidence type="ECO:0000256" key="8">
    <source>
        <dbReference type="ARBA" id="ARBA00023002"/>
    </source>
</evidence>
<dbReference type="PANTHER" id="PTHR42716:SF2">
    <property type="entry name" value="L-ASPARTATE OXIDASE, CHLOROPLASTIC"/>
    <property type="match status" value="1"/>
</dbReference>
<dbReference type="PRINTS" id="PR00411">
    <property type="entry name" value="PNDRDTASEI"/>
</dbReference>
<proteinExistence type="inferred from homology"/>
<comment type="cofactor">
    <cofactor evidence="1">
        <name>FAD</name>
        <dbReference type="ChEBI" id="CHEBI:57692"/>
    </cofactor>
</comment>
<evidence type="ECO:0000256" key="1">
    <source>
        <dbReference type="ARBA" id="ARBA00001974"/>
    </source>
</evidence>
<dbReference type="InterPro" id="IPR037099">
    <property type="entry name" value="Fum_R/Succ_DH_flav-like_C_sf"/>
</dbReference>
<dbReference type="SUPFAM" id="SSF56425">
    <property type="entry name" value="Succinate dehydrogenase/fumarate reductase flavoprotein, catalytic domain"/>
    <property type="match status" value="1"/>
</dbReference>
<dbReference type="InterPro" id="IPR027477">
    <property type="entry name" value="Succ_DH/fumarate_Rdtase_cat_sf"/>
</dbReference>
<dbReference type="KEGG" id="dfc:DFI_00610"/>
<dbReference type="SUPFAM" id="SSF51905">
    <property type="entry name" value="FAD/NAD(P)-binding domain"/>
    <property type="match status" value="1"/>
</dbReference>
<dbReference type="Gene3D" id="3.90.700.10">
    <property type="entry name" value="Succinate dehydrogenase/fumarate reductase flavoprotein, catalytic domain"/>
    <property type="match status" value="1"/>
</dbReference>
<evidence type="ECO:0000256" key="3">
    <source>
        <dbReference type="ARBA" id="ARBA00008562"/>
    </source>
</evidence>
<dbReference type="InterPro" id="IPR015939">
    <property type="entry name" value="Fum_Rdtase/Succ_DH_flav-like_C"/>
</dbReference>
<feature type="domain" description="FAD-dependent oxidoreductase 2 FAD-binding" evidence="10">
    <location>
        <begin position="7"/>
        <end position="369"/>
    </location>
</feature>
<keyword evidence="13" id="KW-1185">Reference proteome</keyword>
<sequence>MEVLETDLLVVGSGVAGAQAALTAHRRGARVLLVTKGRLRSGSTPWAQGGVAAPRDAGDRAAHAADTLRAGRGLCDPAVVDAFVRESQALVDGLRAYGVPFEASLTLEGGHSVPRIRHAADATGHAISVALSAALEADRGGGLHVLERTFVRALRVSGPRVVGAELLTPAGPLTVRAGGVLLACGGYGGLYPVTTAPPEGTGDGLALAYRAGAALRDLEFVQFHPTAVRAGHRALLVTEAARGEGAHLLNAQGERFMPRYDPLEELAPRDVVARAIAAERDRTGQVVLDLRHLGDAFVRARFPMVAASLAPLGLRLGADLIPVEPAVHYTIGGVQTDAHGRCTVPGLYAAGEVASSGLHGANRLASNSLSEGLVFGARAAVAALADARTPEAGEALPALAADPGSLPALREIVGRAAGLRRGAARLEAGLLALEALPPAFPAGEAEAPAALEAGNLRQLAPLLLRAAHARQESRGAHARLDFPDLGAPQHSVSRLVQGSDRLDLVPHAAVEAVP</sequence>
<dbReference type="InterPro" id="IPR005288">
    <property type="entry name" value="NadB"/>
</dbReference>
<evidence type="ECO:0000256" key="7">
    <source>
        <dbReference type="ARBA" id="ARBA00022827"/>
    </source>
</evidence>
<keyword evidence="6" id="KW-0662">Pyridine nucleotide biosynthesis</keyword>
<evidence type="ECO:0000256" key="5">
    <source>
        <dbReference type="ARBA" id="ARBA00022630"/>
    </source>
</evidence>
<dbReference type="GO" id="GO:0008734">
    <property type="term" value="F:L-aspartate oxidase activity"/>
    <property type="evidence" value="ECO:0007669"/>
    <property type="project" value="UniProtKB-EC"/>
</dbReference>
<keyword evidence="8" id="KW-0560">Oxidoreductase</keyword>
<dbReference type="InterPro" id="IPR003953">
    <property type="entry name" value="FAD-dep_OxRdtase_2_FAD-bd"/>
</dbReference>
<evidence type="ECO:0000259" key="11">
    <source>
        <dbReference type="Pfam" id="PF02910"/>
    </source>
</evidence>
<dbReference type="EMBL" id="CP021081">
    <property type="protein sequence ID" value="ASN79697.1"/>
    <property type="molecule type" value="Genomic_DNA"/>
</dbReference>
<evidence type="ECO:0000256" key="2">
    <source>
        <dbReference type="ARBA" id="ARBA00004950"/>
    </source>
</evidence>
<accession>A0A221SST1</accession>
<dbReference type="Gene3D" id="1.20.58.100">
    <property type="entry name" value="Fumarate reductase/succinate dehydrogenase flavoprotein-like, C-terminal domain"/>
    <property type="match status" value="1"/>
</dbReference>
<evidence type="ECO:0000256" key="9">
    <source>
        <dbReference type="ARBA" id="ARBA00048305"/>
    </source>
</evidence>
<evidence type="ECO:0000256" key="4">
    <source>
        <dbReference type="ARBA" id="ARBA00012173"/>
    </source>
</evidence>
<comment type="similarity">
    <text evidence="3">Belongs to the FAD-dependent oxidoreductase 2 family. NadB subfamily.</text>
</comment>
<evidence type="ECO:0000313" key="13">
    <source>
        <dbReference type="Proteomes" id="UP000259030"/>
    </source>
</evidence>
<dbReference type="AlphaFoldDB" id="A0A221SST1"/>
<dbReference type="UniPathway" id="UPA00253">
    <property type="reaction ID" value="UER00326"/>
</dbReference>
<dbReference type="FunFam" id="3.90.700.10:FF:000002">
    <property type="entry name" value="L-aspartate oxidase"/>
    <property type="match status" value="1"/>
</dbReference>
<evidence type="ECO:0000313" key="12">
    <source>
        <dbReference type="EMBL" id="ASN79697.1"/>
    </source>
</evidence>
<dbReference type="Proteomes" id="UP000259030">
    <property type="component" value="Chromosome"/>
</dbReference>
<evidence type="ECO:0000256" key="6">
    <source>
        <dbReference type="ARBA" id="ARBA00022642"/>
    </source>
</evidence>
<dbReference type="InterPro" id="IPR036188">
    <property type="entry name" value="FAD/NAD-bd_sf"/>
</dbReference>
<keyword evidence="7" id="KW-0274">FAD</keyword>
<dbReference type="STRING" id="317577.GCA_000419625_01059"/>
<organism evidence="12 13">
    <name type="scientific">Deinococcus ficus</name>
    <dbReference type="NCBI Taxonomy" id="317577"/>
    <lineage>
        <taxon>Bacteria</taxon>
        <taxon>Thermotogati</taxon>
        <taxon>Deinococcota</taxon>
        <taxon>Deinococci</taxon>
        <taxon>Deinococcales</taxon>
        <taxon>Deinococcaceae</taxon>
        <taxon>Deinococcus</taxon>
    </lineage>
</organism>
<dbReference type="PANTHER" id="PTHR42716">
    <property type="entry name" value="L-ASPARTATE OXIDASE"/>
    <property type="match status" value="1"/>
</dbReference>
<comment type="pathway">
    <text evidence="2">Cofactor biosynthesis; NAD(+) biosynthesis; iminoaspartate from L-aspartate (oxidase route): step 1/1.</text>
</comment>
<feature type="domain" description="Fumarate reductase/succinate dehydrogenase flavoprotein-like C-terminal" evidence="11">
    <location>
        <begin position="448"/>
        <end position="484"/>
    </location>
</feature>
<gene>
    <name evidence="12" type="ORF">DFI_00610</name>
</gene>
<reference evidence="12 13" key="1">
    <citation type="submission" date="2017-05" db="EMBL/GenBank/DDBJ databases">
        <title>The complete genome sequence of Deinococcus ficus isolated from the rhizosphere of the Ficus religiosa L. in Taiwan.</title>
        <authorList>
            <person name="Wu K.-M."/>
            <person name="Liao T.-L."/>
            <person name="Liu Y.-M."/>
            <person name="Young C.-C."/>
            <person name="Tsai S.-F."/>
        </authorList>
    </citation>
    <scope>NUCLEOTIDE SEQUENCE [LARGE SCALE GENOMIC DNA]</scope>
    <source>
        <strain evidence="12 13">CC-FR2-10</strain>
    </source>
</reference>